<accession>A0A392RJ01</accession>
<sequence length="104" mass="11282">GAEAILHSANRVLSQQHENGSLAMLTVNFSNAFNLVDTVTRATGVQQDDPLGPLLFALVLHPLILKIRDNYKLLLHAWHLGNGTIIGDSEEVAKSLDIIKETGT</sequence>
<feature type="non-terminal residue" evidence="1">
    <location>
        <position position="1"/>
    </location>
</feature>
<evidence type="ECO:0000313" key="2">
    <source>
        <dbReference type="Proteomes" id="UP000265520"/>
    </source>
</evidence>
<dbReference type="Proteomes" id="UP000265520">
    <property type="component" value="Unassembled WGS sequence"/>
</dbReference>
<feature type="non-terminal residue" evidence="1">
    <location>
        <position position="104"/>
    </location>
</feature>
<keyword evidence="2" id="KW-1185">Reference proteome</keyword>
<name>A0A392RJ01_9FABA</name>
<dbReference type="EMBL" id="LXQA010229387">
    <property type="protein sequence ID" value="MCI36004.1"/>
    <property type="molecule type" value="Genomic_DNA"/>
</dbReference>
<comment type="caution">
    <text evidence="1">The sequence shown here is derived from an EMBL/GenBank/DDBJ whole genome shotgun (WGS) entry which is preliminary data.</text>
</comment>
<evidence type="ECO:0008006" key="3">
    <source>
        <dbReference type="Google" id="ProtNLM"/>
    </source>
</evidence>
<proteinExistence type="predicted"/>
<organism evidence="1 2">
    <name type="scientific">Trifolium medium</name>
    <dbReference type="NCBI Taxonomy" id="97028"/>
    <lineage>
        <taxon>Eukaryota</taxon>
        <taxon>Viridiplantae</taxon>
        <taxon>Streptophyta</taxon>
        <taxon>Embryophyta</taxon>
        <taxon>Tracheophyta</taxon>
        <taxon>Spermatophyta</taxon>
        <taxon>Magnoliopsida</taxon>
        <taxon>eudicotyledons</taxon>
        <taxon>Gunneridae</taxon>
        <taxon>Pentapetalae</taxon>
        <taxon>rosids</taxon>
        <taxon>fabids</taxon>
        <taxon>Fabales</taxon>
        <taxon>Fabaceae</taxon>
        <taxon>Papilionoideae</taxon>
        <taxon>50 kb inversion clade</taxon>
        <taxon>NPAAA clade</taxon>
        <taxon>Hologalegina</taxon>
        <taxon>IRL clade</taxon>
        <taxon>Trifolieae</taxon>
        <taxon>Trifolium</taxon>
    </lineage>
</organism>
<reference evidence="1 2" key="1">
    <citation type="journal article" date="2018" name="Front. Plant Sci.">
        <title>Red Clover (Trifolium pratense) and Zigzag Clover (T. medium) - A Picture of Genomic Similarities and Differences.</title>
        <authorList>
            <person name="Dluhosova J."/>
            <person name="Istvanek J."/>
            <person name="Nedelnik J."/>
            <person name="Repkova J."/>
        </authorList>
    </citation>
    <scope>NUCLEOTIDE SEQUENCE [LARGE SCALE GENOMIC DNA]</scope>
    <source>
        <strain evidence="2">cv. 10/8</strain>
        <tissue evidence="1">Leaf</tissue>
    </source>
</reference>
<evidence type="ECO:0000313" key="1">
    <source>
        <dbReference type="EMBL" id="MCI36004.1"/>
    </source>
</evidence>
<dbReference type="AlphaFoldDB" id="A0A392RJ01"/>
<protein>
    <recommendedName>
        <fullName evidence="3">Reverse transcriptase domain-containing protein</fullName>
    </recommendedName>
</protein>